<dbReference type="PANTHER" id="PTHR47981">
    <property type="entry name" value="RAB FAMILY"/>
    <property type="match status" value="1"/>
</dbReference>
<evidence type="ECO:0000313" key="5">
    <source>
        <dbReference type="Proteomes" id="UP000001542"/>
    </source>
</evidence>
<dbReference type="OrthoDB" id="63533at2759"/>
<dbReference type="GO" id="GO:0006886">
    <property type="term" value="P:intracellular protein transport"/>
    <property type="evidence" value="ECO:0000318"/>
    <property type="project" value="GO_Central"/>
</dbReference>
<dbReference type="InterPro" id="IPR005225">
    <property type="entry name" value="Small_GTP-bd"/>
</dbReference>
<reference evidence="4" key="2">
    <citation type="journal article" date="2007" name="Science">
        <title>Draft genome sequence of the sexually transmitted pathogen Trichomonas vaginalis.</title>
        <authorList>
            <person name="Carlton J.M."/>
            <person name="Hirt R.P."/>
            <person name="Silva J.C."/>
            <person name="Delcher A.L."/>
            <person name="Schatz M."/>
            <person name="Zhao Q."/>
            <person name="Wortman J.R."/>
            <person name="Bidwell S.L."/>
            <person name="Alsmark U.C.M."/>
            <person name="Besteiro S."/>
            <person name="Sicheritz-Ponten T."/>
            <person name="Noel C.J."/>
            <person name="Dacks J.B."/>
            <person name="Foster P.G."/>
            <person name="Simillion C."/>
            <person name="Van de Peer Y."/>
            <person name="Miranda-Saavedra D."/>
            <person name="Barton G.J."/>
            <person name="Westrop G.D."/>
            <person name="Mueller S."/>
            <person name="Dessi D."/>
            <person name="Fiori P.L."/>
            <person name="Ren Q."/>
            <person name="Paulsen I."/>
            <person name="Zhang H."/>
            <person name="Bastida-Corcuera F.D."/>
            <person name="Simoes-Barbosa A."/>
            <person name="Brown M.T."/>
            <person name="Hayes R.D."/>
            <person name="Mukherjee M."/>
            <person name="Okumura C.Y."/>
            <person name="Schneider R."/>
            <person name="Smith A.J."/>
            <person name="Vanacova S."/>
            <person name="Villalvazo M."/>
            <person name="Haas B.J."/>
            <person name="Pertea M."/>
            <person name="Feldblyum T.V."/>
            <person name="Utterback T.R."/>
            <person name="Shu C.L."/>
            <person name="Osoegawa K."/>
            <person name="de Jong P.J."/>
            <person name="Hrdy I."/>
            <person name="Horvathova L."/>
            <person name="Zubacova Z."/>
            <person name="Dolezal P."/>
            <person name="Malik S.B."/>
            <person name="Logsdon J.M. Jr."/>
            <person name="Henze K."/>
            <person name="Gupta A."/>
            <person name="Wang C.C."/>
            <person name="Dunne R.L."/>
            <person name="Upcroft J.A."/>
            <person name="Upcroft P."/>
            <person name="White O."/>
            <person name="Salzberg S.L."/>
            <person name="Tang P."/>
            <person name="Chiu C.-H."/>
            <person name="Lee Y.-S."/>
            <person name="Embley T.M."/>
            <person name="Coombs G.H."/>
            <person name="Mottram J.C."/>
            <person name="Tachezy J."/>
            <person name="Fraser-Liggett C.M."/>
            <person name="Johnson P.J."/>
        </authorList>
    </citation>
    <scope>NUCLEOTIDE SEQUENCE [LARGE SCALE GENOMIC DNA]</scope>
    <source>
        <strain evidence="4">G3</strain>
    </source>
</reference>
<keyword evidence="5" id="KW-1185">Reference proteome</keyword>
<dbReference type="GO" id="GO:0005794">
    <property type="term" value="C:Golgi apparatus"/>
    <property type="evidence" value="ECO:0000318"/>
    <property type="project" value="GO_Central"/>
</dbReference>
<dbReference type="eggNOG" id="KOG0094">
    <property type="taxonomic scope" value="Eukaryota"/>
</dbReference>
<dbReference type="VEuPathDB" id="TrichDB:TVAGG3_0926420"/>
<dbReference type="Pfam" id="PF00071">
    <property type="entry name" value="Ras"/>
    <property type="match status" value="1"/>
</dbReference>
<dbReference type="SUPFAM" id="SSF52540">
    <property type="entry name" value="P-loop containing nucleoside triphosphate hydrolases"/>
    <property type="match status" value="1"/>
</dbReference>
<dbReference type="KEGG" id="tva:4768888"/>
<dbReference type="Proteomes" id="UP000001542">
    <property type="component" value="Unassembled WGS sequence"/>
</dbReference>
<dbReference type="InParanoid" id="A2E8W9"/>
<dbReference type="GO" id="GO:0012505">
    <property type="term" value="C:endomembrane system"/>
    <property type="evidence" value="ECO:0000318"/>
    <property type="project" value="GO_Central"/>
</dbReference>
<dbReference type="PRINTS" id="PR00449">
    <property type="entry name" value="RASTRNSFRMNG"/>
</dbReference>
<dbReference type="RefSeq" id="XP_001323174.1">
    <property type="nucleotide sequence ID" value="XM_001323139.1"/>
</dbReference>
<dbReference type="InterPro" id="IPR027417">
    <property type="entry name" value="P-loop_NTPase"/>
</dbReference>
<evidence type="ECO:0000256" key="2">
    <source>
        <dbReference type="ARBA" id="ARBA00022741"/>
    </source>
</evidence>
<comment type="similarity">
    <text evidence="1">Belongs to the small GTPase superfamily. Rab family.</text>
</comment>
<reference evidence="4" key="1">
    <citation type="submission" date="2006-10" db="EMBL/GenBank/DDBJ databases">
        <authorList>
            <person name="Amadeo P."/>
            <person name="Zhao Q."/>
            <person name="Wortman J."/>
            <person name="Fraser-Liggett C."/>
            <person name="Carlton J."/>
        </authorList>
    </citation>
    <scope>NUCLEOTIDE SEQUENCE</scope>
    <source>
        <strain evidence="4">G3</strain>
    </source>
</reference>
<dbReference type="EMBL" id="DS113329">
    <property type="protein sequence ID" value="EAY10951.1"/>
    <property type="molecule type" value="Genomic_DNA"/>
</dbReference>
<dbReference type="SMART" id="SM00175">
    <property type="entry name" value="RAB"/>
    <property type="match status" value="1"/>
</dbReference>
<dbReference type="GO" id="GO:0005525">
    <property type="term" value="F:GTP binding"/>
    <property type="evidence" value="ECO:0007669"/>
    <property type="project" value="UniProtKB-KW"/>
</dbReference>
<dbReference type="GO" id="GO:0042147">
    <property type="term" value="P:retrograde transport, endosome to Golgi"/>
    <property type="evidence" value="ECO:0000318"/>
    <property type="project" value="GO_Central"/>
</dbReference>
<dbReference type="GO" id="GO:0006890">
    <property type="term" value="P:retrograde vesicle-mediated transport, Golgi to endoplasmic reticulum"/>
    <property type="evidence" value="ECO:0000318"/>
    <property type="project" value="GO_Central"/>
</dbReference>
<dbReference type="InterPro" id="IPR001806">
    <property type="entry name" value="Small_GTPase"/>
</dbReference>
<keyword evidence="3" id="KW-0342">GTP-binding</keyword>
<gene>
    <name evidence="4" type="ORF">TVAG_260370</name>
</gene>
<organism evidence="4 5">
    <name type="scientific">Trichomonas vaginalis (strain ATCC PRA-98 / G3)</name>
    <dbReference type="NCBI Taxonomy" id="412133"/>
    <lineage>
        <taxon>Eukaryota</taxon>
        <taxon>Metamonada</taxon>
        <taxon>Parabasalia</taxon>
        <taxon>Trichomonadida</taxon>
        <taxon>Trichomonadidae</taxon>
        <taxon>Trichomonas</taxon>
    </lineage>
</organism>
<dbReference type="FunFam" id="3.40.50.300:FF:004899">
    <property type="entry name" value="Ras-related protein, putative"/>
    <property type="match status" value="1"/>
</dbReference>
<dbReference type="NCBIfam" id="TIGR00231">
    <property type="entry name" value="small_GTP"/>
    <property type="match status" value="1"/>
</dbReference>
<dbReference type="VEuPathDB" id="TrichDB:TVAG_225830"/>
<name>A2E8W9_TRIV3</name>
<dbReference type="GO" id="GO:0005829">
    <property type="term" value="C:cytosol"/>
    <property type="evidence" value="ECO:0007669"/>
    <property type="project" value="GOC"/>
</dbReference>
<dbReference type="PROSITE" id="PS51419">
    <property type="entry name" value="RAB"/>
    <property type="match status" value="1"/>
</dbReference>
<dbReference type="Gene3D" id="3.40.50.300">
    <property type="entry name" value="P-loop containing nucleotide triphosphate hydrolases"/>
    <property type="match status" value="1"/>
</dbReference>
<dbReference type="GO" id="GO:0006891">
    <property type="term" value="P:intra-Golgi vesicle-mediated transport"/>
    <property type="evidence" value="ECO:0000318"/>
    <property type="project" value="GO_Central"/>
</dbReference>
<protein>
    <submittedName>
        <fullName evidence="4">Ras-related protein, putative</fullName>
    </submittedName>
</protein>
<dbReference type="GO" id="GO:0003924">
    <property type="term" value="F:GTPase activity"/>
    <property type="evidence" value="ECO:0000318"/>
    <property type="project" value="GO_Central"/>
</dbReference>
<dbReference type="CDD" id="cd00154">
    <property type="entry name" value="Rab"/>
    <property type="match status" value="1"/>
</dbReference>
<dbReference type="AlphaFoldDB" id="A2E8W9"/>
<keyword evidence="2" id="KW-0547">Nucleotide-binding</keyword>
<proteinExistence type="inferred from homology"/>
<evidence type="ECO:0000256" key="1">
    <source>
        <dbReference type="ARBA" id="ARBA00006270"/>
    </source>
</evidence>
<accession>A2E8W9</accession>
<dbReference type="PANTHER" id="PTHR47981:SF20">
    <property type="entry name" value="RAS-RELATED PROTEIN RAB-7A"/>
    <property type="match status" value="1"/>
</dbReference>
<sequence length="83" mass="9048">MLQSKPLLTCKIVLLGNSGVGKTSIINKWINGTFDYDAKPTIGADHQTKTVTIRDNTVNAFIFDTAGGEQFQSLTPAYIRNST</sequence>
<dbReference type="STRING" id="5722.A2E8W9"/>
<evidence type="ECO:0000256" key="3">
    <source>
        <dbReference type="ARBA" id="ARBA00023134"/>
    </source>
</evidence>
<evidence type="ECO:0000313" key="4">
    <source>
        <dbReference type="EMBL" id="EAY10951.1"/>
    </source>
</evidence>